<keyword evidence="2" id="KW-1185">Reference proteome</keyword>
<accession>A0A8X6QNJ0</accession>
<evidence type="ECO:0000313" key="2">
    <source>
        <dbReference type="Proteomes" id="UP000887013"/>
    </source>
</evidence>
<dbReference type="EMBL" id="BMAW01083816">
    <property type="protein sequence ID" value="GFU35757.1"/>
    <property type="molecule type" value="Genomic_DNA"/>
</dbReference>
<dbReference type="Proteomes" id="UP000887013">
    <property type="component" value="Unassembled WGS sequence"/>
</dbReference>
<dbReference type="AlphaFoldDB" id="A0A8X6QNJ0"/>
<gene>
    <name evidence="1" type="ORF">NPIL_242301</name>
</gene>
<reference evidence="1" key="1">
    <citation type="submission" date="2020-08" db="EMBL/GenBank/DDBJ databases">
        <title>Multicomponent nature underlies the extraordinary mechanical properties of spider dragline silk.</title>
        <authorList>
            <person name="Kono N."/>
            <person name="Nakamura H."/>
            <person name="Mori M."/>
            <person name="Yoshida Y."/>
            <person name="Ohtoshi R."/>
            <person name="Malay A.D."/>
            <person name="Moran D.A.P."/>
            <person name="Tomita M."/>
            <person name="Numata K."/>
            <person name="Arakawa K."/>
        </authorList>
    </citation>
    <scope>NUCLEOTIDE SEQUENCE</scope>
</reference>
<name>A0A8X6QNJ0_NEPPI</name>
<evidence type="ECO:0000313" key="1">
    <source>
        <dbReference type="EMBL" id="GFU35757.1"/>
    </source>
</evidence>
<comment type="caution">
    <text evidence="1">The sequence shown here is derived from an EMBL/GenBank/DDBJ whole genome shotgun (WGS) entry which is preliminary data.</text>
</comment>
<sequence length="97" mass="11289">MKEIMTAETYVETMKEETLSYNWMPITVRTLGRKRWMSHTLKEFRNDLASSKLCRKSPRIGSKTGAESSKFCTKDCSKIIINKTLKINESKLLRKIV</sequence>
<proteinExistence type="predicted"/>
<protein>
    <submittedName>
        <fullName evidence="1">Uncharacterized protein</fullName>
    </submittedName>
</protein>
<organism evidence="1 2">
    <name type="scientific">Nephila pilipes</name>
    <name type="common">Giant wood spider</name>
    <name type="synonym">Nephila maculata</name>
    <dbReference type="NCBI Taxonomy" id="299642"/>
    <lineage>
        <taxon>Eukaryota</taxon>
        <taxon>Metazoa</taxon>
        <taxon>Ecdysozoa</taxon>
        <taxon>Arthropoda</taxon>
        <taxon>Chelicerata</taxon>
        <taxon>Arachnida</taxon>
        <taxon>Araneae</taxon>
        <taxon>Araneomorphae</taxon>
        <taxon>Entelegynae</taxon>
        <taxon>Araneoidea</taxon>
        <taxon>Nephilidae</taxon>
        <taxon>Nephila</taxon>
    </lineage>
</organism>